<proteinExistence type="evidence at transcript level"/>
<gene>
    <name evidence="5" type="primary">DPY30</name>
</gene>
<organism evidence="5">
    <name type="scientific">Hydra vulgaris</name>
    <name type="common">Hydra</name>
    <name type="synonym">Hydra attenuata</name>
    <dbReference type="NCBI Taxonomy" id="6087"/>
    <lineage>
        <taxon>Eukaryota</taxon>
        <taxon>Metazoa</taxon>
        <taxon>Cnidaria</taxon>
        <taxon>Hydrozoa</taxon>
        <taxon>Hydroidolina</taxon>
        <taxon>Anthoathecata</taxon>
        <taxon>Aplanulata</taxon>
        <taxon>Hydridae</taxon>
        <taxon>Hydra</taxon>
    </lineage>
</organism>
<name>T2M6E9_HYDVU</name>
<dbReference type="OrthoDB" id="417678at2759"/>
<feature type="non-terminal residue" evidence="5">
    <location>
        <position position="1"/>
    </location>
</feature>
<accession>T2M6E9</accession>
<dbReference type="Pfam" id="PF05186">
    <property type="entry name" value="Dpy-30"/>
    <property type="match status" value="1"/>
</dbReference>
<evidence type="ECO:0000256" key="1">
    <source>
        <dbReference type="ARBA" id="ARBA00004123"/>
    </source>
</evidence>
<dbReference type="InterPro" id="IPR007858">
    <property type="entry name" value="Dpy-30_motif"/>
</dbReference>
<comment type="similarity">
    <text evidence="2">Belongs to the dpy-30 family.</text>
</comment>
<dbReference type="FunFam" id="1.20.890.10:FF:000003">
    <property type="entry name" value="protein dpy-30 homolog"/>
    <property type="match status" value="1"/>
</dbReference>
<keyword evidence="3" id="KW-0539">Nucleus</keyword>
<evidence type="ECO:0000313" key="5">
    <source>
        <dbReference type="EMBL" id="CDG67517.1"/>
    </source>
</evidence>
<feature type="compositionally biased region" description="Polar residues" evidence="4">
    <location>
        <begin position="20"/>
        <end position="30"/>
    </location>
</feature>
<evidence type="ECO:0000256" key="4">
    <source>
        <dbReference type="SAM" id="MobiDB-lite"/>
    </source>
</evidence>
<feature type="compositionally biased region" description="Basic and acidic residues" evidence="4">
    <location>
        <begin position="51"/>
        <end position="76"/>
    </location>
</feature>
<feature type="region of interest" description="Disordered" evidence="4">
    <location>
        <begin position="1"/>
        <end position="30"/>
    </location>
</feature>
<dbReference type="CDD" id="cd22965">
    <property type="entry name" value="DD_DPY30_SDC1"/>
    <property type="match status" value="1"/>
</dbReference>
<feature type="compositionally biased region" description="Basic and acidic residues" evidence="4">
    <location>
        <begin position="83"/>
        <end position="104"/>
    </location>
</feature>
<dbReference type="Gene3D" id="1.20.890.10">
    <property type="entry name" value="cAMP-dependent protein kinase regulatory subunit, dimerization-anchoring domain"/>
    <property type="match status" value="1"/>
</dbReference>
<feature type="compositionally biased region" description="Polar residues" evidence="4">
    <location>
        <begin position="1"/>
        <end position="11"/>
    </location>
</feature>
<evidence type="ECO:0000256" key="2">
    <source>
        <dbReference type="ARBA" id="ARBA00010849"/>
    </source>
</evidence>
<dbReference type="GO" id="GO:0005634">
    <property type="term" value="C:nucleus"/>
    <property type="evidence" value="ECO:0007669"/>
    <property type="project" value="UniProtKB-SubCell"/>
</dbReference>
<dbReference type="AlphaFoldDB" id="T2M6E9"/>
<comment type="subcellular location">
    <subcellularLocation>
        <location evidence="1">Nucleus</location>
    </subcellularLocation>
</comment>
<protein>
    <submittedName>
        <fullName evidence="5">Protein dpy-30 homolog</fullName>
    </submittedName>
</protein>
<reference evidence="5" key="1">
    <citation type="journal article" date="2013" name="Genome Biol. Evol.">
        <title>Punctuated emergences of genetic and phenotypic innovations in eumetazoan, bilaterian, euteleostome, and hominidae ancestors.</title>
        <authorList>
            <person name="Wenger Y."/>
            <person name="Galliot B."/>
        </authorList>
    </citation>
    <scope>NUCLEOTIDE SEQUENCE</scope>
    <source>
        <tissue evidence="5">Whole animals</tissue>
    </source>
</reference>
<dbReference type="InterPro" id="IPR049629">
    <property type="entry name" value="DPY30_SDC1_DD"/>
</dbReference>
<feature type="region of interest" description="Disordered" evidence="4">
    <location>
        <begin position="51"/>
        <end position="104"/>
    </location>
</feature>
<sequence>LEFFKNMSNEEPMQIADDASANTSADQTPSIQTVEETVADHVNPEVVKDDFAHTVQEPKEDTEPEKSTENTHKATNEEMAELLSEKTKKVVNDEREAATKPKSKVEIQSLPTRQYLDQSIVPILLQGLTAIAKERPAEPIDFLAAYLMKNKHLYQS</sequence>
<dbReference type="EMBL" id="HAAD01001285">
    <property type="protein sequence ID" value="CDG67517.1"/>
    <property type="molecule type" value="mRNA"/>
</dbReference>
<evidence type="ECO:0000256" key="3">
    <source>
        <dbReference type="ARBA" id="ARBA00023242"/>
    </source>
</evidence>